<dbReference type="InterPro" id="IPR001107">
    <property type="entry name" value="Band_7"/>
</dbReference>
<protein>
    <submittedName>
        <fullName evidence="4">High frequency of lysogenization C protein</fullName>
    </submittedName>
</protein>
<dbReference type="EMBL" id="BK032581">
    <property type="protein sequence ID" value="DAF49377.1"/>
    <property type="molecule type" value="Genomic_DNA"/>
</dbReference>
<dbReference type="SUPFAM" id="SSF117892">
    <property type="entry name" value="Band 7/SPFH domain"/>
    <property type="match status" value="1"/>
</dbReference>
<dbReference type="PRINTS" id="PR00679">
    <property type="entry name" value="PROHIBITIN"/>
</dbReference>
<dbReference type="CDD" id="cd03401">
    <property type="entry name" value="SPFH_prohibitin"/>
    <property type="match status" value="1"/>
</dbReference>
<keyword evidence="2" id="KW-1133">Transmembrane helix</keyword>
<keyword evidence="2" id="KW-0812">Transmembrane</keyword>
<feature type="domain" description="Band 7" evidence="3">
    <location>
        <begin position="27"/>
        <end position="189"/>
    </location>
</feature>
<sequence>MYMETKTKIIIGSIVGVIVIAMIILIASITTVPTGYVGVKTRFGQVQDDVIQEGFNLKAPFIESIVKIDCRTQKYEIATEASSKDLQKISNLKVVVNYNVDKNNANNLYKEVGKDYQTVLIEPAILESIKQGISQYTAEETITKRSEVADIIINLLKEKLENKGVTVTALNITDLSFSEEFDTAVEQKQIVEQETQKAQYELEKAKVENEKKIENAKADAEVMRQQNEQITDNYLRLKEIENEQKAIEKWNGQLPTTTSDAIPFININ</sequence>
<evidence type="ECO:0000256" key="2">
    <source>
        <dbReference type="SAM" id="Phobius"/>
    </source>
</evidence>
<keyword evidence="2" id="KW-0472">Membrane</keyword>
<organism evidence="4">
    <name type="scientific">Myoviridae sp. ct8mY9</name>
    <dbReference type="NCBI Taxonomy" id="2827664"/>
    <lineage>
        <taxon>Viruses</taxon>
        <taxon>Duplodnaviria</taxon>
        <taxon>Heunggongvirae</taxon>
        <taxon>Uroviricota</taxon>
        <taxon>Caudoviricetes</taxon>
    </lineage>
</organism>
<dbReference type="Pfam" id="PF01145">
    <property type="entry name" value="Band_7"/>
    <property type="match status" value="1"/>
</dbReference>
<feature type="coiled-coil region" evidence="1">
    <location>
        <begin position="188"/>
        <end position="243"/>
    </location>
</feature>
<accession>A0A8S5SEH6</accession>
<dbReference type="Gene3D" id="3.30.479.30">
    <property type="entry name" value="Band 7 domain"/>
    <property type="match status" value="1"/>
</dbReference>
<evidence type="ECO:0000256" key="1">
    <source>
        <dbReference type="SAM" id="Coils"/>
    </source>
</evidence>
<dbReference type="InterPro" id="IPR036013">
    <property type="entry name" value="Band_7/SPFH_dom_sf"/>
</dbReference>
<feature type="transmembrane region" description="Helical" evidence="2">
    <location>
        <begin position="9"/>
        <end position="29"/>
    </location>
</feature>
<dbReference type="PANTHER" id="PTHR23222">
    <property type="entry name" value="PROHIBITIN"/>
    <property type="match status" value="1"/>
</dbReference>
<proteinExistence type="predicted"/>
<dbReference type="InterPro" id="IPR000163">
    <property type="entry name" value="Prohibitin"/>
</dbReference>
<dbReference type="GO" id="GO:0016020">
    <property type="term" value="C:membrane"/>
    <property type="evidence" value="ECO:0007669"/>
    <property type="project" value="InterPro"/>
</dbReference>
<evidence type="ECO:0000259" key="3">
    <source>
        <dbReference type="SMART" id="SM00244"/>
    </source>
</evidence>
<dbReference type="PANTHER" id="PTHR23222:SF0">
    <property type="entry name" value="PROHIBITIN 1"/>
    <property type="match status" value="1"/>
</dbReference>
<reference evidence="4" key="1">
    <citation type="journal article" date="2021" name="Proc. Natl. Acad. Sci. U.S.A.">
        <title>A Catalog of Tens of Thousands of Viruses from Human Metagenomes Reveals Hidden Associations with Chronic Diseases.</title>
        <authorList>
            <person name="Tisza M.J."/>
            <person name="Buck C.B."/>
        </authorList>
    </citation>
    <scope>NUCLEOTIDE SEQUENCE</scope>
    <source>
        <strain evidence="4">Ct8mY9</strain>
    </source>
</reference>
<dbReference type="SMART" id="SM00244">
    <property type="entry name" value="PHB"/>
    <property type="match status" value="1"/>
</dbReference>
<keyword evidence="1" id="KW-0175">Coiled coil</keyword>
<evidence type="ECO:0000313" key="4">
    <source>
        <dbReference type="EMBL" id="DAF49377.1"/>
    </source>
</evidence>
<name>A0A8S5SEH6_9CAUD</name>